<accession>A0A0D2ENA3</accession>
<dbReference type="EMBL" id="KN847319">
    <property type="protein sequence ID" value="KIW56220.1"/>
    <property type="molecule type" value="Genomic_DNA"/>
</dbReference>
<dbReference type="RefSeq" id="XP_013316804.1">
    <property type="nucleotide sequence ID" value="XM_013461350.1"/>
</dbReference>
<dbReference type="InterPro" id="IPR020846">
    <property type="entry name" value="MFS_dom"/>
</dbReference>
<keyword evidence="4 6" id="KW-1133">Transmembrane helix</keyword>
<organism evidence="8 9">
    <name type="scientific">Exophiala xenobiotica</name>
    <dbReference type="NCBI Taxonomy" id="348802"/>
    <lineage>
        <taxon>Eukaryota</taxon>
        <taxon>Fungi</taxon>
        <taxon>Dikarya</taxon>
        <taxon>Ascomycota</taxon>
        <taxon>Pezizomycotina</taxon>
        <taxon>Eurotiomycetes</taxon>
        <taxon>Chaetothyriomycetidae</taxon>
        <taxon>Chaetothyriales</taxon>
        <taxon>Herpotrichiellaceae</taxon>
        <taxon>Exophiala</taxon>
    </lineage>
</organism>
<protein>
    <recommendedName>
        <fullName evidence="7">Major facilitator superfamily (MFS) profile domain-containing protein</fullName>
    </recommendedName>
</protein>
<reference evidence="8 9" key="1">
    <citation type="submission" date="2015-01" db="EMBL/GenBank/DDBJ databases">
        <title>The Genome Sequence of Exophiala xenobiotica CBS118157.</title>
        <authorList>
            <consortium name="The Broad Institute Genomics Platform"/>
            <person name="Cuomo C."/>
            <person name="de Hoog S."/>
            <person name="Gorbushina A."/>
            <person name="Stielow B."/>
            <person name="Teixiera M."/>
            <person name="Abouelleil A."/>
            <person name="Chapman S.B."/>
            <person name="Priest M."/>
            <person name="Young S.K."/>
            <person name="Wortman J."/>
            <person name="Nusbaum C."/>
            <person name="Birren B."/>
        </authorList>
    </citation>
    <scope>NUCLEOTIDE SEQUENCE [LARGE SCALE GENOMIC DNA]</scope>
    <source>
        <strain evidence="8 9">CBS 118157</strain>
    </source>
</reference>
<dbReference type="InterPro" id="IPR036259">
    <property type="entry name" value="MFS_trans_sf"/>
</dbReference>
<evidence type="ECO:0000256" key="2">
    <source>
        <dbReference type="ARBA" id="ARBA00010992"/>
    </source>
</evidence>
<proteinExistence type="inferred from homology"/>
<dbReference type="GeneID" id="25326806"/>
<feature type="transmembrane region" description="Helical" evidence="6">
    <location>
        <begin position="122"/>
        <end position="143"/>
    </location>
</feature>
<comment type="subcellular location">
    <subcellularLocation>
        <location evidence="1">Membrane</location>
        <topology evidence="1">Multi-pass membrane protein</topology>
    </subcellularLocation>
</comment>
<dbReference type="PANTHER" id="PTHR48022">
    <property type="entry name" value="PLASTIDIC GLUCOSE TRANSPORTER 4"/>
    <property type="match status" value="1"/>
</dbReference>
<evidence type="ECO:0000313" key="9">
    <source>
        <dbReference type="Proteomes" id="UP000054342"/>
    </source>
</evidence>
<dbReference type="Pfam" id="PF00083">
    <property type="entry name" value="Sugar_tr"/>
    <property type="match status" value="1"/>
</dbReference>
<feature type="transmembrane region" description="Helical" evidence="6">
    <location>
        <begin position="90"/>
        <end position="110"/>
    </location>
</feature>
<gene>
    <name evidence="8" type="ORF">PV05_04898</name>
</gene>
<feature type="transmembrane region" description="Helical" evidence="6">
    <location>
        <begin position="155"/>
        <end position="172"/>
    </location>
</feature>
<dbReference type="Proteomes" id="UP000054342">
    <property type="component" value="Unassembled WGS sequence"/>
</dbReference>
<dbReference type="Gene3D" id="1.20.1250.20">
    <property type="entry name" value="MFS general substrate transporter like domains"/>
    <property type="match status" value="1"/>
</dbReference>
<keyword evidence="3 6" id="KW-0812">Transmembrane</keyword>
<dbReference type="GO" id="GO:0016020">
    <property type="term" value="C:membrane"/>
    <property type="evidence" value="ECO:0007669"/>
    <property type="project" value="UniProtKB-SubCell"/>
</dbReference>
<dbReference type="PROSITE" id="PS50850">
    <property type="entry name" value="MFS"/>
    <property type="match status" value="1"/>
</dbReference>
<dbReference type="PANTHER" id="PTHR48022:SF11">
    <property type="entry name" value="MONOSACCHARIDE TRANSPORTER (HXT8), PUTATIVE (AFU_ORTHOLOGUE AFUA_2G08120)-RELATED"/>
    <property type="match status" value="1"/>
</dbReference>
<dbReference type="AlphaFoldDB" id="A0A0D2ENA3"/>
<comment type="similarity">
    <text evidence="2">Belongs to the major facilitator superfamily. Sugar transporter (TC 2.A.1.1) family.</text>
</comment>
<feature type="transmembrane region" description="Helical" evidence="6">
    <location>
        <begin position="306"/>
        <end position="326"/>
    </location>
</feature>
<dbReference type="GO" id="GO:0005351">
    <property type="term" value="F:carbohydrate:proton symporter activity"/>
    <property type="evidence" value="ECO:0007669"/>
    <property type="project" value="TreeGrafter"/>
</dbReference>
<feature type="transmembrane region" description="Helical" evidence="6">
    <location>
        <begin position="240"/>
        <end position="262"/>
    </location>
</feature>
<evidence type="ECO:0000256" key="4">
    <source>
        <dbReference type="ARBA" id="ARBA00022989"/>
    </source>
</evidence>
<name>A0A0D2ENA3_9EURO</name>
<dbReference type="HOGENOM" id="CLU_001265_30_13_1"/>
<dbReference type="STRING" id="348802.A0A0D2ENA3"/>
<dbReference type="InterPro" id="IPR005829">
    <property type="entry name" value="Sugar_transporter_CS"/>
</dbReference>
<feature type="domain" description="Major facilitator superfamily (MFS) profile" evidence="7">
    <location>
        <begin position="1"/>
        <end position="428"/>
    </location>
</feature>
<evidence type="ECO:0000313" key="8">
    <source>
        <dbReference type="EMBL" id="KIW56220.1"/>
    </source>
</evidence>
<evidence type="ECO:0000256" key="5">
    <source>
        <dbReference type="ARBA" id="ARBA00023136"/>
    </source>
</evidence>
<evidence type="ECO:0000256" key="3">
    <source>
        <dbReference type="ARBA" id="ARBA00022692"/>
    </source>
</evidence>
<dbReference type="InterPro" id="IPR050360">
    <property type="entry name" value="MFS_Sugar_Transporters"/>
</dbReference>
<dbReference type="OrthoDB" id="6612291at2759"/>
<keyword evidence="5 6" id="KW-0472">Membrane</keyword>
<keyword evidence="9" id="KW-1185">Reference proteome</keyword>
<feature type="transmembrane region" description="Helical" evidence="6">
    <location>
        <begin position="376"/>
        <end position="399"/>
    </location>
</feature>
<feature type="transmembrane region" description="Helical" evidence="6">
    <location>
        <begin position="338"/>
        <end position="364"/>
    </location>
</feature>
<dbReference type="InterPro" id="IPR005828">
    <property type="entry name" value="MFS_sugar_transport-like"/>
</dbReference>
<feature type="transmembrane region" description="Helical" evidence="6">
    <location>
        <begin position="63"/>
        <end position="84"/>
    </location>
</feature>
<dbReference type="SUPFAM" id="SSF103473">
    <property type="entry name" value="MFS general substrate transporter"/>
    <property type="match status" value="1"/>
</dbReference>
<sequence length="492" mass="53678">MAEEVSHKTAFSWSNFLTCFLVSIGCVGFGYPSAMTAPMLAKASFPEFTGLGDVEGIHKDKSALAGSIGGIFQAGAVFGVLLSTQITDRFFQGMGSWGFLSVAPAFTAELSHPAYRGLTSGLCGVMLGLGYATASYFGLAFRYTDNKAAQWRGPSGLAMVWSVIVLCALPFIPESPRFLLMHGRKDEAWKVVARLHASKRDPEQVFAREEFYQMQVQAEQDRSKPASWRVLLSKAHRKRVMLACGLTVLGQSTAVLVIQNYAPIFYKALGFDSHQTLEIQSGRDSIAFFGNIVGALLLDRFGRRRLLLIGVFACTVCVSINTAMVAEFTGTMNSAGLGVGIAALFVYLCFYACCVDAPMFVFIAEIFPNHLRAKGISLSIAALALSDILYLQVAPYAFAHVGWKFFLLFIILSILGWIWLYLLFPETKGVPLEEMADILGEKTEVAVHMSDLKFDREAGVTVVHGEGTKVDILPKPGSLPQHVEQIGVKSQV</sequence>
<evidence type="ECO:0000256" key="1">
    <source>
        <dbReference type="ARBA" id="ARBA00004141"/>
    </source>
</evidence>
<evidence type="ECO:0000256" key="6">
    <source>
        <dbReference type="SAM" id="Phobius"/>
    </source>
</evidence>
<feature type="transmembrane region" description="Helical" evidence="6">
    <location>
        <begin position="405"/>
        <end position="424"/>
    </location>
</feature>
<evidence type="ECO:0000259" key="7">
    <source>
        <dbReference type="PROSITE" id="PS50850"/>
    </source>
</evidence>
<feature type="transmembrane region" description="Helical" evidence="6">
    <location>
        <begin position="12"/>
        <end position="32"/>
    </location>
</feature>
<dbReference type="PROSITE" id="PS00216">
    <property type="entry name" value="SUGAR_TRANSPORT_1"/>
    <property type="match status" value="1"/>
</dbReference>